<gene>
    <name evidence="2" type="ORF">GPM918_LOCUS40692</name>
    <name evidence="3" type="ORF">SRO942_LOCUS41660</name>
</gene>
<proteinExistence type="predicted"/>
<evidence type="ECO:0000313" key="4">
    <source>
        <dbReference type="Proteomes" id="UP000663829"/>
    </source>
</evidence>
<dbReference type="Proteomes" id="UP000681722">
    <property type="component" value="Unassembled WGS sequence"/>
</dbReference>
<accession>A0A815YUN7</accession>
<evidence type="ECO:0000256" key="1">
    <source>
        <dbReference type="SAM" id="SignalP"/>
    </source>
</evidence>
<protein>
    <submittedName>
        <fullName evidence="2">Uncharacterized protein</fullName>
    </submittedName>
</protein>
<dbReference type="EMBL" id="CAJNOQ010030575">
    <property type="protein sequence ID" value="CAF1575411.1"/>
    <property type="molecule type" value="Genomic_DNA"/>
</dbReference>
<keyword evidence="1" id="KW-0732">Signal</keyword>
<feature type="signal peptide" evidence="1">
    <location>
        <begin position="1"/>
        <end position="16"/>
    </location>
</feature>
<evidence type="ECO:0000313" key="2">
    <source>
        <dbReference type="EMBL" id="CAF1575411.1"/>
    </source>
</evidence>
<feature type="chain" id="PRO_5036229424" evidence="1">
    <location>
        <begin position="17"/>
        <end position="407"/>
    </location>
</feature>
<evidence type="ECO:0000313" key="3">
    <source>
        <dbReference type="EMBL" id="CAF4440257.1"/>
    </source>
</evidence>
<comment type="caution">
    <text evidence="2">The sequence shown here is derived from an EMBL/GenBank/DDBJ whole genome shotgun (WGS) entry which is preliminary data.</text>
</comment>
<keyword evidence="4" id="KW-1185">Reference proteome</keyword>
<sequence length="407" mass="47855">MAVAAVCLLPAFCADATTLISIENNDAFAKDILLTDISAFDVTLIELYNIAKQHYKQTSSHHWEIIVNGIDAINKYHDMTNGFIRPGVCDQTQYFEKVTKKSQISYLATTGNYDEGDIIMRILSVIINYQNNLLITIENEYNDNIKDKIIIKNLVNYLNKNEISIIQISLNRNNIISLDNNDYLWIEQISKASLLDENSNKFYDSLNLLKRIITILKDQLNNNDNNQNFFSEMYLYKFLTKYSHENDIKLIQTCEIKDFQLCYIDFIRYLYEKHIIEELSNCFQVAYINEDYHTIRSLIQTITNFLNELKILEEIFLLQSTQSLTEICKIMEMNYILLQFIPEEIKCENYGYLSIWLIKQRSKLQELMINIEEKFYKTNQINLWSEKFIAVLTISVEQTHQPKNAIK</sequence>
<reference evidence="2" key="1">
    <citation type="submission" date="2021-02" db="EMBL/GenBank/DDBJ databases">
        <authorList>
            <person name="Nowell W R."/>
        </authorList>
    </citation>
    <scope>NUCLEOTIDE SEQUENCE</scope>
</reference>
<dbReference type="Proteomes" id="UP000663829">
    <property type="component" value="Unassembled WGS sequence"/>
</dbReference>
<organism evidence="2 4">
    <name type="scientific">Didymodactylos carnosus</name>
    <dbReference type="NCBI Taxonomy" id="1234261"/>
    <lineage>
        <taxon>Eukaryota</taxon>
        <taxon>Metazoa</taxon>
        <taxon>Spiralia</taxon>
        <taxon>Gnathifera</taxon>
        <taxon>Rotifera</taxon>
        <taxon>Eurotatoria</taxon>
        <taxon>Bdelloidea</taxon>
        <taxon>Philodinida</taxon>
        <taxon>Philodinidae</taxon>
        <taxon>Didymodactylos</taxon>
    </lineage>
</organism>
<name>A0A815YUN7_9BILA</name>
<dbReference type="EMBL" id="CAJOBC010096451">
    <property type="protein sequence ID" value="CAF4440257.1"/>
    <property type="molecule type" value="Genomic_DNA"/>
</dbReference>
<dbReference type="AlphaFoldDB" id="A0A815YUN7"/>